<accession>A0A517XQT4</accession>
<dbReference type="KEGG" id="uli:ETAA1_18160"/>
<dbReference type="OrthoDB" id="270332at2"/>
<name>A0A517XQT4_9BACT</name>
<proteinExistence type="predicted"/>
<dbReference type="Proteomes" id="UP000319576">
    <property type="component" value="Chromosome"/>
</dbReference>
<evidence type="ECO:0000313" key="1">
    <source>
        <dbReference type="EMBL" id="QDU19878.1"/>
    </source>
</evidence>
<dbReference type="AlphaFoldDB" id="A0A517XQT4"/>
<organism evidence="1 2">
    <name type="scientific">Urbifossiella limnaea</name>
    <dbReference type="NCBI Taxonomy" id="2528023"/>
    <lineage>
        <taxon>Bacteria</taxon>
        <taxon>Pseudomonadati</taxon>
        <taxon>Planctomycetota</taxon>
        <taxon>Planctomycetia</taxon>
        <taxon>Gemmatales</taxon>
        <taxon>Gemmataceae</taxon>
        <taxon>Urbifossiella</taxon>
    </lineage>
</organism>
<dbReference type="EMBL" id="CP036273">
    <property type="protein sequence ID" value="QDU19878.1"/>
    <property type="molecule type" value="Genomic_DNA"/>
</dbReference>
<evidence type="ECO:0000313" key="2">
    <source>
        <dbReference type="Proteomes" id="UP000319576"/>
    </source>
</evidence>
<sequence length="261" mass="27960">MGTTQIPTLPRTRDWVRVVRLIQAGADAAQVARAVIRAAADALAAATRDEGVAEAAWLLAQLPPAAREDDFAAALRDCGMRVPDAPGLMDVVVAVSDAMDDRFPNNRGRTDVTEIAQTAAAEAVAATVGVKTAGFFGAAPPEVQKAVAGLATVKKFGAFVRTFFARLVFKCLDSFVSRATPAEVGAGRRFTTLAQEREFTRALETHCWDCAHVVEHFAGKWRSRAKWVRGEVDRPSAAGFAQRAMEKVVTLLREGGTVDGH</sequence>
<protein>
    <submittedName>
        <fullName evidence="1">Uncharacterized protein</fullName>
    </submittedName>
</protein>
<reference evidence="1 2" key="1">
    <citation type="submission" date="2019-02" db="EMBL/GenBank/DDBJ databases">
        <title>Deep-cultivation of Planctomycetes and their phenomic and genomic characterization uncovers novel biology.</title>
        <authorList>
            <person name="Wiegand S."/>
            <person name="Jogler M."/>
            <person name="Boedeker C."/>
            <person name="Pinto D."/>
            <person name="Vollmers J."/>
            <person name="Rivas-Marin E."/>
            <person name="Kohn T."/>
            <person name="Peeters S.H."/>
            <person name="Heuer A."/>
            <person name="Rast P."/>
            <person name="Oberbeckmann S."/>
            <person name="Bunk B."/>
            <person name="Jeske O."/>
            <person name="Meyerdierks A."/>
            <person name="Storesund J.E."/>
            <person name="Kallscheuer N."/>
            <person name="Luecker S."/>
            <person name="Lage O.M."/>
            <person name="Pohl T."/>
            <person name="Merkel B.J."/>
            <person name="Hornburger P."/>
            <person name="Mueller R.-W."/>
            <person name="Bruemmer F."/>
            <person name="Labrenz M."/>
            <person name="Spormann A.M."/>
            <person name="Op den Camp H."/>
            <person name="Overmann J."/>
            <person name="Amann R."/>
            <person name="Jetten M.S.M."/>
            <person name="Mascher T."/>
            <person name="Medema M.H."/>
            <person name="Devos D.P."/>
            <person name="Kaster A.-K."/>
            <person name="Ovreas L."/>
            <person name="Rohde M."/>
            <person name="Galperin M.Y."/>
            <person name="Jogler C."/>
        </authorList>
    </citation>
    <scope>NUCLEOTIDE SEQUENCE [LARGE SCALE GENOMIC DNA]</scope>
    <source>
        <strain evidence="1 2">ETA_A1</strain>
    </source>
</reference>
<gene>
    <name evidence="1" type="ORF">ETAA1_18160</name>
</gene>
<dbReference type="RefSeq" id="WP_145236518.1">
    <property type="nucleotide sequence ID" value="NZ_CP036273.1"/>
</dbReference>
<keyword evidence="2" id="KW-1185">Reference proteome</keyword>